<dbReference type="Gene3D" id="3.20.20.70">
    <property type="entry name" value="Aldolase class I"/>
    <property type="match status" value="1"/>
</dbReference>
<keyword evidence="1" id="KW-0285">Flavoprotein</keyword>
<dbReference type="CDD" id="cd04735">
    <property type="entry name" value="OYE_like_4_FMN"/>
    <property type="match status" value="1"/>
</dbReference>
<comment type="caution">
    <text evidence="4">The sequence shown here is derived from an EMBL/GenBank/DDBJ whole genome shotgun (WGS) entry which is preliminary data.</text>
</comment>
<dbReference type="InterPro" id="IPR051799">
    <property type="entry name" value="NADH_flavin_oxidoreductase"/>
</dbReference>
<dbReference type="SUPFAM" id="SSF51395">
    <property type="entry name" value="FMN-linked oxidoreductases"/>
    <property type="match status" value="1"/>
</dbReference>
<evidence type="ECO:0000313" key="5">
    <source>
        <dbReference type="Proteomes" id="UP000674938"/>
    </source>
</evidence>
<keyword evidence="2" id="KW-0560">Oxidoreductase</keyword>
<evidence type="ECO:0000256" key="1">
    <source>
        <dbReference type="ARBA" id="ARBA00022630"/>
    </source>
</evidence>
<evidence type="ECO:0000256" key="2">
    <source>
        <dbReference type="ARBA" id="ARBA00023002"/>
    </source>
</evidence>
<dbReference type="InterPro" id="IPR013785">
    <property type="entry name" value="Aldolase_TIM"/>
</dbReference>
<dbReference type="AlphaFoldDB" id="A0A940SUI2"/>
<accession>A0A940SUI2</accession>
<evidence type="ECO:0000259" key="3">
    <source>
        <dbReference type="Pfam" id="PF00724"/>
    </source>
</evidence>
<reference evidence="4" key="1">
    <citation type="submission" date="2020-12" db="EMBL/GenBank/DDBJ databases">
        <title>Vagococcus allomyrinae sp. nov. and Enterococcus lavae sp. nov., isolated from the larvae of Allomyrina dichotoma.</title>
        <authorList>
            <person name="Lee S.D."/>
        </authorList>
    </citation>
    <scope>NUCLEOTIDE SEQUENCE</scope>
    <source>
        <strain evidence="4">BWB3-3</strain>
    </source>
</reference>
<dbReference type="RefSeq" id="WP_209532731.1">
    <property type="nucleotide sequence ID" value="NZ_JAEEGA010000025.1"/>
</dbReference>
<dbReference type="Proteomes" id="UP000674938">
    <property type="component" value="Unassembled WGS sequence"/>
</dbReference>
<evidence type="ECO:0000313" key="4">
    <source>
        <dbReference type="EMBL" id="MBP1044337.1"/>
    </source>
</evidence>
<dbReference type="PANTHER" id="PTHR43656:SF2">
    <property type="entry name" value="BINDING OXIDOREDUCTASE, PUTATIVE (AFU_ORTHOLOGUE AFUA_2G08260)-RELATED"/>
    <property type="match status" value="1"/>
</dbReference>
<name>A0A940SUI2_9ENTE</name>
<dbReference type="InterPro" id="IPR001155">
    <property type="entry name" value="OxRdtase_FMN_N"/>
</dbReference>
<protein>
    <submittedName>
        <fullName evidence="4">NADH-dependent flavin oxidoreductase</fullName>
    </submittedName>
</protein>
<feature type="domain" description="NADH:flavin oxidoreductase/NADH oxidase N-terminal" evidence="3">
    <location>
        <begin position="13"/>
        <end position="332"/>
    </location>
</feature>
<dbReference type="EMBL" id="JAEEGA010000025">
    <property type="protein sequence ID" value="MBP1044337.1"/>
    <property type="molecule type" value="Genomic_DNA"/>
</dbReference>
<dbReference type="Pfam" id="PF00724">
    <property type="entry name" value="Oxidored_FMN"/>
    <property type="match status" value="1"/>
</dbReference>
<organism evidence="4 5">
    <name type="scientific">Vagococcus allomyrinae</name>
    <dbReference type="NCBI Taxonomy" id="2794353"/>
    <lineage>
        <taxon>Bacteria</taxon>
        <taxon>Bacillati</taxon>
        <taxon>Bacillota</taxon>
        <taxon>Bacilli</taxon>
        <taxon>Lactobacillales</taxon>
        <taxon>Enterococcaceae</taxon>
        <taxon>Vagococcus</taxon>
    </lineage>
</organism>
<keyword evidence="5" id="KW-1185">Reference proteome</keyword>
<proteinExistence type="predicted"/>
<sequence length="395" mass="43663">MMSKYQFLESYRFKNGMTVKNRIVMAPMTTMSSFHDGQVTNDEVAYYAARAGGPGMIITGVANVSESGKGFEGELSVTDDRFIPGLAKVAAAIKQDGTKAILQIFHAGRMSNSSILRGKQAVSASAIAAARAGAEVPRELTETEILTIIDEFGQATRRAIAAGFDGVELHGANTYLLQQFVSPHSNRRTDRWGGSFEKRLAFPLAVIAKVKGIIAEAAKEPFVLGYRFSPEEFETPGIRFSDTLAFVKKVKSELDYLHISLGHVWRTPMNDQSNQLPVVTSIKEAIGELPLIGVGSLETPEEVEKVLAQGVEFAALGRELIREPKWVQKVIRHDQSSIRYKISPSDFDELTIPRAMQHYLQTSFREVIHLSTDETTESNAYLKEVAPMEGYEKKL</sequence>
<dbReference type="PANTHER" id="PTHR43656">
    <property type="entry name" value="BINDING OXIDOREDUCTASE, PUTATIVE (AFU_ORTHOLOGUE AFUA_2G08260)-RELATED"/>
    <property type="match status" value="1"/>
</dbReference>
<gene>
    <name evidence="4" type="ORF">I6N95_25335</name>
</gene>
<dbReference type="GO" id="GO:0010181">
    <property type="term" value="F:FMN binding"/>
    <property type="evidence" value="ECO:0007669"/>
    <property type="project" value="InterPro"/>
</dbReference>
<dbReference type="GO" id="GO:0016491">
    <property type="term" value="F:oxidoreductase activity"/>
    <property type="evidence" value="ECO:0007669"/>
    <property type="project" value="UniProtKB-KW"/>
</dbReference>